<dbReference type="Proteomes" id="UP000244727">
    <property type="component" value="Chromosome"/>
</dbReference>
<dbReference type="InterPro" id="IPR005225">
    <property type="entry name" value="Small_GTP-bd"/>
</dbReference>
<dbReference type="EMBL" id="CP028858">
    <property type="protein sequence ID" value="AWB26541.1"/>
    <property type="molecule type" value="Genomic_DNA"/>
</dbReference>
<gene>
    <name evidence="3" type="ORF">HARCEL1_01845</name>
</gene>
<dbReference type="GO" id="GO:0005525">
    <property type="term" value="F:GTP binding"/>
    <property type="evidence" value="ECO:0007669"/>
    <property type="project" value="InterPro"/>
</dbReference>
<dbReference type="InterPro" id="IPR027417">
    <property type="entry name" value="P-loop_NTPase"/>
</dbReference>
<dbReference type="PRINTS" id="PR00326">
    <property type="entry name" value="GTP1OBG"/>
</dbReference>
<dbReference type="Pfam" id="PF01926">
    <property type="entry name" value="MMR_HSR1"/>
    <property type="match status" value="1"/>
</dbReference>
<dbReference type="GeneID" id="36511210"/>
<feature type="domain" description="NOG1 N-terminal helical" evidence="2">
    <location>
        <begin position="5"/>
        <end position="156"/>
    </location>
</feature>
<dbReference type="AlphaFoldDB" id="A0A2R4WYE5"/>
<organism evidence="3 4">
    <name type="scientific">Halococcoides cellulosivorans</name>
    <dbReference type="NCBI Taxonomy" id="1679096"/>
    <lineage>
        <taxon>Archaea</taxon>
        <taxon>Methanobacteriati</taxon>
        <taxon>Methanobacteriota</taxon>
        <taxon>Stenosarchaea group</taxon>
        <taxon>Halobacteria</taxon>
        <taxon>Halobacteriales</taxon>
        <taxon>Haloarculaceae</taxon>
        <taxon>Halococcoides</taxon>
    </lineage>
</organism>
<dbReference type="RefSeq" id="WP_108380910.1">
    <property type="nucleotide sequence ID" value="NZ_CP028858.1"/>
</dbReference>
<feature type="domain" description="G" evidence="1">
    <location>
        <begin position="162"/>
        <end position="281"/>
    </location>
</feature>
<dbReference type="InterPro" id="IPR041623">
    <property type="entry name" value="NOG1_N"/>
</dbReference>
<dbReference type="Gene3D" id="3.40.50.300">
    <property type="entry name" value="P-loop containing nucleotide triphosphate hydrolases"/>
    <property type="match status" value="1"/>
</dbReference>
<dbReference type="NCBIfam" id="TIGR00231">
    <property type="entry name" value="small_GTP"/>
    <property type="match status" value="1"/>
</dbReference>
<reference evidence="3 4" key="1">
    <citation type="submission" date="2018-04" db="EMBL/GenBank/DDBJ databases">
        <title>Halococcoides cellulosivorans gen. nov., sp. nov., an extremely halophilic cellulose-utilizing haloarchaeon from hypersaline lakes.</title>
        <authorList>
            <person name="Sorokin D.Y."/>
            <person name="Toshchakov S.V."/>
            <person name="Samarov N.I."/>
            <person name="Korzhenkov A."/>
            <person name="Kublanov I.V."/>
        </authorList>
    </citation>
    <scope>NUCLEOTIDE SEQUENCE [LARGE SCALE GENOMIC DNA]</scope>
    <source>
        <strain evidence="3 4">HArcel1</strain>
    </source>
</reference>
<accession>A0A2R4WYE5</accession>
<dbReference type="InterPro" id="IPR006073">
    <property type="entry name" value="GTP-bd"/>
</dbReference>
<proteinExistence type="predicted"/>
<evidence type="ECO:0000259" key="2">
    <source>
        <dbReference type="Pfam" id="PF17835"/>
    </source>
</evidence>
<dbReference type="KEGG" id="harc:HARCEL1_01845"/>
<evidence type="ECO:0000259" key="1">
    <source>
        <dbReference type="Pfam" id="PF01926"/>
    </source>
</evidence>
<dbReference type="Gene3D" id="1.20.120.1190">
    <property type="match status" value="1"/>
</dbReference>
<dbReference type="Pfam" id="PF17835">
    <property type="entry name" value="NOG1_N"/>
    <property type="match status" value="1"/>
</dbReference>
<dbReference type="SUPFAM" id="SSF52540">
    <property type="entry name" value="P-loop containing nucleoside triphosphate hydrolases"/>
    <property type="match status" value="1"/>
</dbReference>
<dbReference type="PANTHER" id="PTHR45759">
    <property type="entry name" value="NUCLEOLAR GTP-BINDING PROTEIN 1"/>
    <property type="match status" value="1"/>
</dbReference>
<evidence type="ECO:0000313" key="4">
    <source>
        <dbReference type="Proteomes" id="UP000244727"/>
    </source>
</evidence>
<name>A0A2R4WYE5_9EURY</name>
<dbReference type="CDD" id="cd01897">
    <property type="entry name" value="NOG"/>
    <property type="match status" value="1"/>
</dbReference>
<keyword evidence="4" id="KW-1185">Reference proteome</keyword>
<protein>
    <submittedName>
        <fullName evidence="3">GTP-binding protein</fullName>
    </submittedName>
</protein>
<sequence>MATPFEALPTQPRAQELIDQAFSRAGRAGHAKDGIDAQLSMVRTAANAIGDNCEHVVTTWPDFDAIDPFYRDLADAVAGIDELRQALSTVDWVADRTGDIRSEYESRVARAGDTETARTHRKQAFARLADITEQATDALERLAAAREALTDLPEIDPSAPTIVVAGSPNVGKSSFVNHVTRADSEVATYPFTTTQIHVGHLTRDHVRYQIVDTPGLLDRPAAERNDVERQAASALGHVADCVLVVLDASESCGYTRETQLALLASLREEFTDAPVLTVCNKSDLSTDVDAEYAMSVTEDEGVADVVAAAIEAIDYEPVLPHEE</sequence>
<evidence type="ECO:0000313" key="3">
    <source>
        <dbReference type="EMBL" id="AWB26541.1"/>
    </source>
</evidence>